<sequence>MRVQIDGTIVAPSDPHIWDPNSPRTWLVFNKLNSFIIQGDGVIEGNGGEWWGESCKRKQAFTIDSSSSVEMSGLTIRNGQQMNVIITHSKYVLLSNVTVSAPASSPNTDGIHLTSSTNVVLQNCTIGTGDDCISIVDGCSDIKMTNISCGPGHGISIGSLGQNNSTGKVQRVVLDTAYLKDTTNGLRIKTYQGGSGYVKSVSFQNVQMDNVSNPIIINQFYCDSPKKCRIQVKKSAVNISQITYSNVTGISQTKEAMTFACSDTVPCTDIILSNICLHNKDGTAETYCNSASGITKGFVQPPADCLLSSDKAKIMENEEEITGEEHVIHTEL</sequence>
<dbReference type="SUPFAM" id="SSF51126">
    <property type="entry name" value="Pectin lyase-like"/>
    <property type="match status" value="1"/>
</dbReference>
<dbReference type="Proteomes" id="UP000653305">
    <property type="component" value="Unassembled WGS sequence"/>
</dbReference>
<keyword evidence="4" id="KW-0964">Secreted</keyword>
<dbReference type="PANTHER" id="PTHR31375">
    <property type="match status" value="1"/>
</dbReference>
<dbReference type="InterPro" id="IPR011050">
    <property type="entry name" value="Pectin_lyase_fold/virulence"/>
</dbReference>
<evidence type="ECO:0000256" key="3">
    <source>
        <dbReference type="ARBA" id="ARBA00022512"/>
    </source>
</evidence>
<reference evidence="10" key="1">
    <citation type="submission" date="2020-07" db="EMBL/GenBank/DDBJ databases">
        <title>Ethylene signaling mediates host invasion by parasitic plants.</title>
        <authorList>
            <person name="Yoshida S."/>
        </authorList>
    </citation>
    <scope>NUCLEOTIDE SEQUENCE</scope>
    <source>
        <strain evidence="10">Okayama</strain>
    </source>
</reference>
<dbReference type="Pfam" id="PF00295">
    <property type="entry name" value="Glyco_hydro_28"/>
    <property type="match status" value="1"/>
</dbReference>
<gene>
    <name evidence="10" type="ORF">PHJA_000269900</name>
</gene>
<dbReference type="GO" id="GO:0071555">
    <property type="term" value="P:cell wall organization"/>
    <property type="evidence" value="ECO:0007669"/>
    <property type="project" value="UniProtKB-KW"/>
</dbReference>
<proteinExistence type="inferred from homology"/>
<accession>A0A830B395</accession>
<evidence type="ECO:0000256" key="1">
    <source>
        <dbReference type="ARBA" id="ARBA00004191"/>
    </source>
</evidence>
<dbReference type="GO" id="GO:0005975">
    <property type="term" value="P:carbohydrate metabolic process"/>
    <property type="evidence" value="ECO:0007669"/>
    <property type="project" value="InterPro"/>
</dbReference>
<evidence type="ECO:0000256" key="2">
    <source>
        <dbReference type="ARBA" id="ARBA00008834"/>
    </source>
</evidence>
<keyword evidence="3" id="KW-0134">Cell wall</keyword>
<comment type="similarity">
    <text evidence="2 9">Belongs to the glycosyl hydrolase 28 family.</text>
</comment>
<protein>
    <submittedName>
        <fullName evidence="10">Probable polygalacturonase at1g80170</fullName>
    </submittedName>
</protein>
<evidence type="ECO:0000313" key="10">
    <source>
        <dbReference type="EMBL" id="GFP81266.1"/>
    </source>
</evidence>
<dbReference type="InterPro" id="IPR000743">
    <property type="entry name" value="Glyco_hydro_28"/>
</dbReference>
<evidence type="ECO:0000313" key="11">
    <source>
        <dbReference type="Proteomes" id="UP000653305"/>
    </source>
</evidence>
<dbReference type="GO" id="GO:0004650">
    <property type="term" value="F:polygalacturonase activity"/>
    <property type="evidence" value="ECO:0007669"/>
    <property type="project" value="InterPro"/>
</dbReference>
<comment type="caution">
    <text evidence="10">The sequence shown here is derived from an EMBL/GenBank/DDBJ whole genome shotgun (WGS) entry which is preliminary data.</text>
</comment>
<dbReference type="AlphaFoldDB" id="A0A830B395"/>
<evidence type="ECO:0000256" key="7">
    <source>
        <dbReference type="ARBA" id="ARBA00023316"/>
    </source>
</evidence>
<keyword evidence="6 9" id="KW-0326">Glycosidase</keyword>
<keyword evidence="7" id="KW-0961">Cell wall biogenesis/degradation</keyword>
<keyword evidence="11" id="KW-1185">Reference proteome</keyword>
<organism evidence="10 11">
    <name type="scientific">Phtheirospermum japonicum</name>
    <dbReference type="NCBI Taxonomy" id="374723"/>
    <lineage>
        <taxon>Eukaryota</taxon>
        <taxon>Viridiplantae</taxon>
        <taxon>Streptophyta</taxon>
        <taxon>Embryophyta</taxon>
        <taxon>Tracheophyta</taxon>
        <taxon>Spermatophyta</taxon>
        <taxon>Magnoliopsida</taxon>
        <taxon>eudicotyledons</taxon>
        <taxon>Gunneridae</taxon>
        <taxon>Pentapetalae</taxon>
        <taxon>asterids</taxon>
        <taxon>lamiids</taxon>
        <taxon>Lamiales</taxon>
        <taxon>Orobanchaceae</taxon>
        <taxon>Orobanchaceae incertae sedis</taxon>
        <taxon>Phtheirospermum</taxon>
    </lineage>
</organism>
<dbReference type="InterPro" id="IPR012334">
    <property type="entry name" value="Pectin_lyas_fold"/>
</dbReference>
<evidence type="ECO:0000256" key="6">
    <source>
        <dbReference type="ARBA" id="ARBA00023295"/>
    </source>
</evidence>
<evidence type="ECO:0000256" key="5">
    <source>
        <dbReference type="ARBA" id="ARBA00022801"/>
    </source>
</evidence>
<dbReference type="OrthoDB" id="187139at2759"/>
<evidence type="ECO:0000256" key="9">
    <source>
        <dbReference type="RuleBase" id="RU361169"/>
    </source>
</evidence>
<dbReference type="EMBL" id="BMAC01000028">
    <property type="protein sequence ID" value="GFP81266.1"/>
    <property type="molecule type" value="Genomic_DNA"/>
</dbReference>
<feature type="active site" evidence="8">
    <location>
        <position position="153"/>
    </location>
</feature>
<evidence type="ECO:0000256" key="8">
    <source>
        <dbReference type="PROSITE-ProRule" id="PRU10052"/>
    </source>
</evidence>
<dbReference type="PROSITE" id="PS00502">
    <property type="entry name" value="POLYGALACTURONASE"/>
    <property type="match status" value="1"/>
</dbReference>
<keyword evidence="5 9" id="KW-0378">Hydrolase</keyword>
<comment type="subcellular location">
    <subcellularLocation>
        <location evidence="1">Secreted</location>
        <location evidence="1">Cell wall</location>
    </subcellularLocation>
</comment>
<evidence type="ECO:0000256" key="4">
    <source>
        <dbReference type="ARBA" id="ARBA00022525"/>
    </source>
</evidence>
<dbReference type="Gene3D" id="2.160.20.10">
    <property type="entry name" value="Single-stranded right-handed beta-helix, Pectin lyase-like"/>
    <property type="match status" value="1"/>
</dbReference>
<name>A0A830B395_9LAMI</name>